<evidence type="ECO:0000313" key="2">
    <source>
        <dbReference type="Proteomes" id="UP001149165"/>
    </source>
</evidence>
<dbReference type="Proteomes" id="UP001149165">
    <property type="component" value="Unassembled WGS sequence"/>
</dbReference>
<reference evidence="1" key="2">
    <citation type="journal article" date="2023" name="IMA Fungus">
        <title>Comparative genomic study of the Penicillium genus elucidates a diverse pangenome and 15 lateral gene transfer events.</title>
        <authorList>
            <person name="Petersen C."/>
            <person name="Sorensen T."/>
            <person name="Nielsen M.R."/>
            <person name="Sondergaard T.E."/>
            <person name="Sorensen J.L."/>
            <person name="Fitzpatrick D.A."/>
            <person name="Frisvad J.C."/>
            <person name="Nielsen K.L."/>
        </authorList>
    </citation>
    <scope>NUCLEOTIDE SEQUENCE</scope>
    <source>
        <strain evidence="1">IBT 30069</strain>
    </source>
</reference>
<sequence>MYSLEDQLNSSEVSPDLDLLVPGALSCIGSSSVVSPLHDMMPKAEYCEEEERLSHGTRLKLTLGAVARGRTAIEFRLSNQSRAVLIC</sequence>
<dbReference type="EMBL" id="JAPQKH010000003">
    <property type="protein sequence ID" value="KAJ5108490.1"/>
    <property type="molecule type" value="Genomic_DNA"/>
</dbReference>
<comment type="caution">
    <text evidence="1">The sequence shown here is derived from an EMBL/GenBank/DDBJ whole genome shotgun (WGS) entry which is preliminary data.</text>
</comment>
<name>A0A9W9FXX9_9EURO</name>
<keyword evidence="2" id="KW-1185">Reference proteome</keyword>
<proteinExistence type="predicted"/>
<accession>A0A9W9FXX9</accession>
<protein>
    <submittedName>
        <fullName evidence="1">Uncharacterized protein</fullName>
    </submittedName>
</protein>
<dbReference type="AlphaFoldDB" id="A0A9W9FXX9"/>
<reference evidence="1" key="1">
    <citation type="submission" date="2022-11" db="EMBL/GenBank/DDBJ databases">
        <authorList>
            <person name="Petersen C."/>
        </authorList>
    </citation>
    <scope>NUCLEOTIDE SEQUENCE</scope>
    <source>
        <strain evidence="1">IBT 30069</strain>
    </source>
</reference>
<organism evidence="1 2">
    <name type="scientific">Penicillium angulare</name>
    <dbReference type="NCBI Taxonomy" id="116970"/>
    <lineage>
        <taxon>Eukaryota</taxon>
        <taxon>Fungi</taxon>
        <taxon>Dikarya</taxon>
        <taxon>Ascomycota</taxon>
        <taxon>Pezizomycotina</taxon>
        <taxon>Eurotiomycetes</taxon>
        <taxon>Eurotiomycetidae</taxon>
        <taxon>Eurotiales</taxon>
        <taxon>Aspergillaceae</taxon>
        <taxon>Penicillium</taxon>
    </lineage>
</organism>
<gene>
    <name evidence="1" type="ORF">N7456_005165</name>
</gene>
<evidence type="ECO:0000313" key="1">
    <source>
        <dbReference type="EMBL" id="KAJ5108490.1"/>
    </source>
</evidence>